<proteinExistence type="predicted"/>
<name>A0A8H7WEU5_9HELO</name>
<feature type="compositionally biased region" description="Basic and acidic residues" evidence="1">
    <location>
        <begin position="8"/>
        <end position="17"/>
    </location>
</feature>
<gene>
    <name evidence="2" type="ORF">IFR04_003322</name>
</gene>
<feature type="compositionally biased region" description="Polar residues" evidence="1">
    <location>
        <begin position="75"/>
        <end position="87"/>
    </location>
</feature>
<dbReference type="AlphaFoldDB" id="A0A8H7WEU5"/>
<evidence type="ECO:0000313" key="3">
    <source>
        <dbReference type="Proteomes" id="UP000664132"/>
    </source>
</evidence>
<protein>
    <submittedName>
        <fullName evidence="2">Uncharacterized protein</fullName>
    </submittedName>
</protein>
<accession>A0A8H7WEU5</accession>
<comment type="caution">
    <text evidence="2">The sequence shown here is derived from an EMBL/GenBank/DDBJ whole genome shotgun (WGS) entry which is preliminary data.</text>
</comment>
<reference evidence="2" key="1">
    <citation type="submission" date="2021-02" db="EMBL/GenBank/DDBJ databases">
        <title>Genome sequence Cadophora malorum strain M34.</title>
        <authorList>
            <person name="Stefanovic E."/>
            <person name="Vu D."/>
            <person name="Scully C."/>
            <person name="Dijksterhuis J."/>
            <person name="Roader J."/>
            <person name="Houbraken J."/>
        </authorList>
    </citation>
    <scope>NUCLEOTIDE SEQUENCE</scope>
    <source>
        <strain evidence="2">M34</strain>
    </source>
</reference>
<feature type="region of interest" description="Disordered" evidence="1">
    <location>
        <begin position="1"/>
        <end position="21"/>
    </location>
</feature>
<keyword evidence="3" id="KW-1185">Reference proteome</keyword>
<organism evidence="2 3">
    <name type="scientific">Cadophora malorum</name>
    <dbReference type="NCBI Taxonomy" id="108018"/>
    <lineage>
        <taxon>Eukaryota</taxon>
        <taxon>Fungi</taxon>
        <taxon>Dikarya</taxon>
        <taxon>Ascomycota</taxon>
        <taxon>Pezizomycotina</taxon>
        <taxon>Leotiomycetes</taxon>
        <taxon>Helotiales</taxon>
        <taxon>Ploettnerulaceae</taxon>
        <taxon>Cadophora</taxon>
    </lineage>
</organism>
<feature type="region of interest" description="Disordered" evidence="1">
    <location>
        <begin position="37"/>
        <end position="87"/>
    </location>
</feature>
<evidence type="ECO:0000256" key="1">
    <source>
        <dbReference type="SAM" id="MobiDB-lite"/>
    </source>
</evidence>
<dbReference type="OrthoDB" id="10431374at2759"/>
<dbReference type="Proteomes" id="UP000664132">
    <property type="component" value="Unassembled WGS sequence"/>
</dbReference>
<dbReference type="EMBL" id="JAFJYH010000033">
    <property type="protein sequence ID" value="KAG4423499.1"/>
    <property type="molecule type" value="Genomic_DNA"/>
</dbReference>
<evidence type="ECO:0000313" key="2">
    <source>
        <dbReference type="EMBL" id="KAG4423499.1"/>
    </source>
</evidence>
<sequence>MGVQTRKRSYEDTKRDMSIGNIIDGEAKSGAACPNPMSLDYITSSSDSSPTGQATTLYKSRRQASKEEEEAASLPDNNNLSATQPTMNQLDDEVGRLKLLVKRQELDKYSHALYECRRDLELEERGKRYDELLAAVCKVAGRNEEIKRMFEEIGFVFA</sequence>